<gene>
    <name evidence="2" type="ORF">N7494_006923</name>
</gene>
<reference evidence="2 3" key="1">
    <citation type="journal article" date="2023" name="IMA Fungus">
        <title>Comparative genomic study of the Penicillium genus elucidates a diverse pangenome and 15 lateral gene transfer events.</title>
        <authorList>
            <person name="Petersen C."/>
            <person name="Sorensen T."/>
            <person name="Nielsen M.R."/>
            <person name="Sondergaard T.E."/>
            <person name="Sorensen J.L."/>
            <person name="Fitzpatrick D.A."/>
            <person name="Frisvad J.C."/>
            <person name="Nielsen K.L."/>
        </authorList>
    </citation>
    <scope>NUCLEOTIDE SEQUENCE [LARGE SCALE GENOMIC DNA]</scope>
    <source>
        <strain evidence="2 3">IBT 35679</strain>
    </source>
</reference>
<feature type="transmembrane region" description="Helical" evidence="1">
    <location>
        <begin position="35"/>
        <end position="55"/>
    </location>
</feature>
<evidence type="ECO:0000256" key="1">
    <source>
        <dbReference type="SAM" id="Phobius"/>
    </source>
</evidence>
<accession>A0AAD6GF14</accession>
<keyword evidence="3" id="KW-1185">Reference proteome</keyword>
<dbReference type="AlphaFoldDB" id="A0AAD6GF14"/>
<evidence type="ECO:0000313" key="3">
    <source>
        <dbReference type="Proteomes" id="UP001220324"/>
    </source>
</evidence>
<protein>
    <submittedName>
        <fullName evidence="2">Uncharacterized protein</fullName>
    </submittedName>
</protein>
<organism evidence="2 3">
    <name type="scientific">Penicillium frequentans</name>
    <dbReference type="NCBI Taxonomy" id="3151616"/>
    <lineage>
        <taxon>Eukaryota</taxon>
        <taxon>Fungi</taxon>
        <taxon>Dikarya</taxon>
        <taxon>Ascomycota</taxon>
        <taxon>Pezizomycotina</taxon>
        <taxon>Eurotiomycetes</taxon>
        <taxon>Eurotiomycetidae</taxon>
        <taxon>Eurotiales</taxon>
        <taxon>Aspergillaceae</taxon>
        <taxon>Penicillium</taxon>
    </lineage>
</organism>
<comment type="caution">
    <text evidence="2">The sequence shown here is derived from an EMBL/GenBank/DDBJ whole genome shotgun (WGS) entry which is preliminary data.</text>
</comment>
<keyword evidence="1" id="KW-0812">Transmembrane</keyword>
<evidence type="ECO:0000313" key="2">
    <source>
        <dbReference type="EMBL" id="KAJ5541847.1"/>
    </source>
</evidence>
<name>A0AAD6GF14_9EURO</name>
<dbReference type="Proteomes" id="UP001220324">
    <property type="component" value="Unassembled WGS sequence"/>
</dbReference>
<sequence length="180" mass="19798">MATETCSLAELLVVQSNRVADACVSLRNKYRHSSYLSITGGGSGGIFVLFAVDAYEHRRQRAQMGTFLMIPGVVEPGDWILSSHQAGGFYRSLDLTTDITENTGATVLSTGSYMQPAEVAKALADYHVNALTGDGSQIIQIFEVVSVLKRSFILPSLWPIPKRGFIKAVMGRYQNHIYHR</sequence>
<keyword evidence="1" id="KW-1133">Transmembrane helix</keyword>
<dbReference type="EMBL" id="JAQIZZ010000005">
    <property type="protein sequence ID" value="KAJ5541847.1"/>
    <property type="molecule type" value="Genomic_DNA"/>
</dbReference>
<keyword evidence="1" id="KW-0472">Membrane</keyword>
<proteinExistence type="predicted"/>